<proteinExistence type="inferred from homology"/>
<dbReference type="InterPro" id="IPR003395">
    <property type="entry name" value="RecF/RecN/SMC_N"/>
</dbReference>
<dbReference type="HAMAP" id="MF_01894">
    <property type="entry name" value="Smc_prok"/>
    <property type="match status" value="1"/>
</dbReference>
<dbReference type="SUPFAM" id="SSF75553">
    <property type="entry name" value="Smc hinge domain"/>
    <property type="match status" value="1"/>
</dbReference>
<organism evidence="10 11">
    <name type="scientific">Chitinimonas lacunae</name>
    <dbReference type="NCBI Taxonomy" id="1963018"/>
    <lineage>
        <taxon>Bacteria</taxon>
        <taxon>Pseudomonadati</taxon>
        <taxon>Pseudomonadota</taxon>
        <taxon>Betaproteobacteria</taxon>
        <taxon>Neisseriales</taxon>
        <taxon>Chitinibacteraceae</taxon>
        <taxon>Chitinimonas</taxon>
    </lineage>
</organism>
<evidence type="ECO:0000256" key="3">
    <source>
        <dbReference type="ARBA" id="ARBA00022840"/>
    </source>
</evidence>
<reference evidence="11" key="1">
    <citation type="journal article" date="2019" name="Int. J. Syst. Evol. Microbiol.">
        <title>The Global Catalogue of Microorganisms (GCM) 10K type strain sequencing project: providing services to taxonomists for standard genome sequencing and annotation.</title>
        <authorList>
            <consortium name="The Broad Institute Genomics Platform"/>
            <consortium name="The Broad Institute Genome Sequencing Center for Infectious Disease"/>
            <person name="Wu L."/>
            <person name="Ma J."/>
        </authorList>
    </citation>
    <scope>NUCLEOTIDE SEQUENCE [LARGE SCALE GENOMIC DNA]</scope>
    <source>
        <strain evidence="11">LMG 29894</strain>
    </source>
</reference>
<feature type="domain" description="SMC hinge" evidence="9">
    <location>
        <begin position="523"/>
        <end position="614"/>
    </location>
</feature>
<evidence type="ECO:0000256" key="1">
    <source>
        <dbReference type="ARBA" id="ARBA00022490"/>
    </source>
</evidence>
<keyword evidence="3 6" id="KW-0067">ATP-binding</keyword>
<dbReference type="InterPro" id="IPR036277">
    <property type="entry name" value="SMC_hinge_sf"/>
</dbReference>
<evidence type="ECO:0000256" key="7">
    <source>
        <dbReference type="SAM" id="MobiDB-lite"/>
    </source>
</evidence>
<dbReference type="PIRSF" id="PIRSF005719">
    <property type="entry name" value="SMC"/>
    <property type="match status" value="1"/>
</dbReference>
<dbReference type="Gene3D" id="3.40.50.300">
    <property type="entry name" value="P-loop containing nucleotide triphosphate hydrolases"/>
    <property type="match status" value="2"/>
</dbReference>
<feature type="binding site" evidence="6">
    <location>
        <begin position="32"/>
        <end position="39"/>
    </location>
    <ligand>
        <name>ATP</name>
        <dbReference type="ChEBI" id="CHEBI:30616"/>
    </ligand>
</feature>
<dbReference type="PANTHER" id="PTHR43977">
    <property type="entry name" value="STRUCTURAL MAINTENANCE OF CHROMOSOMES PROTEIN 3"/>
    <property type="match status" value="1"/>
</dbReference>
<keyword evidence="5 6" id="KW-0238">DNA-binding</keyword>
<dbReference type="Pfam" id="PF02463">
    <property type="entry name" value="SMC_N"/>
    <property type="match status" value="1"/>
</dbReference>
<evidence type="ECO:0000256" key="4">
    <source>
        <dbReference type="ARBA" id="ARBA00023054"/>
    </source>
</evidence>
<sequence>MRLTHIKLAGFKSFVDPTAIPVPGQLVAVVGPNGCGKSNVIDAVRWVLGESSAKQLRGESMQDVIFNGSTGRKPVSRASVELVFNNAEGRAAGQWSTFAEISIKRILTRQGESSYFINNIQCRRRDIADLFLGTGVGTRGYAVIEQGMISRIIEARPEELRAFLEEAAGISKYKERRRETESRLTDTRDNLARVDDIRQELEQQLARLASQAEVASRYHEMKRSVVEKQNLLALQRKFDAARDEEKARRDMSATQNEIEALTARVREAEAEIERLRESHYDAHDAVQRSQTEWADANARVAKLEQQLLHLRETRQRLSQQLAQAKAQLEQNARSRTDLDGEREQWQQRLEDATLAQEDGQIALLDEQTELPRLEAHYKACDESLQTAQLALSQARQGRQLAEQQLQHLERSLNQLRQRRDRLEAEAAALSPPDLPALDDKRLEVESLSLAVEDAQARLEALDQASHEAEAERSHARHEQERLRAERAELQARRDALAQLQAQAGRDRTLDQWLMRHGLDPNARLFRHLKIEAGWETAVEAVLRERMNALAVEPGFGAAEPAPARLTLVWPGVVPAASTTLSTATPLLNHVKADNPAFAAALADWLAQVWCVADEAALLAVAASLPPAGLAVAPSGHAVSRYGLHYYAPDNALAGVLQREKDLADCEQRLAGVEAALAAAATALLTAERTLGERHAELKHARQRFDALRGQRGERQVELARLSQAAEHARVRIEALTAERQAVAEELAELALESEAARQELEGGSNGLPALETALTAAREARGEAEVALQRQRERLRAAERAAQEAGFARQAATQKLAELDRRLGELEVQREETQLRLEEVGFDLEGIDEGEFDVGFQAAIEARAERERALAASRDAAQTLSNALREAELGRQQLQEAFEPLRERLGELKLKEQEARLAVERFAQELTEAGADEAALRPLLGEGLKIQALVGEIGRLTQAINSLGNVNLAALEELETARERKTYLDAQAADLVEAMETLEGAIRRIDRETRAMLQSTFDQVNASLQELFPTLFGGGHAELILTGDEILDAGIQIMAQPPGKKNSTIHLLSGGEKALTALSLVFSLFRLNPAPFCLLDEVDAPLDDANTGRFCEMVKRMAERTQFLYISHNKITMEMADQLIGITMQEQGVSRVVAVDIAAALAMREGAEA</sequence>
<dbReference type="Proteomes" id="UP001595791">
    <property type="component" value="Unassembled WGS sequence"/>
</dbReference>
<protein>
    <recommendedName>
        <fullName evidence="6">Chromosome partition protein Smc</fullName>
    </recommendedName>
</protein>
<keyword evidence="2 6" id="KW-0547">Nucleotide-binding</keyword>
<dbReference type="SUPFAM" id="SSF52540">
    <property type="entry name" value="P-loop containing nucleoside triphosphate hydrolases"/>
    <property type="match status" value="1"/>
</dbReference>
<keyword evidence="4 6" id="KW-0175">Coiled coil</keyword>
<comment type="subcellular location">
    <subcellularLocation>
        <location evidence="6">Cytoplasm</location>
    </subcellularLocation>
</comment>
<dbReference type="SUPFAM" id="SSF90257">
    <property type="entry name" value="Myosin rod fragments"/>
    <property type="match status" value="1"/>
</dbReference>
<dbReference type="NCBIfam" id="TIGR02168">
    <property type="entry name" value="SMC_prok_B"/>
    <property type="match status" value="1"/>
</dbReference>
<feature type="domain" description="RecF/RecN/SMC N-terminal" evidence="8">
    <location>
        <begin position="3"/>
        <end position="1150"/>
    </location>
</feature>
<comment type="function">
    <text evidence="6">Required for chromosome condensation and partitioning.</text>
</comment>
<feature type="coiled-coil region" evidence="6">
    <location>
        <begin position="244"/>
        <end position="355"/>
    </location>
</feature>
<dbReference type="InterPro" id="IPR027417">
    <property type="entry name" value="P-loop_NTPase"/>
</dbReference>
<accession>A0ABV8MNN8</accession>
<gene>
    <name evidence="6 10" type="primary">smc</name>
    <name evidence="10" type="ORF">ACFOW7_05105</name>
</gene>
<feature type="coiled-coil region" evidence="6">
    <location>
        <begin position="170"/>
        <end position="218"/>
    </location>
</feature>
<evidence type="ECO:0000313" key="11">
    <source>
        <dbReference type="Proteomes" id="UP001595791"/>
    </source>
</evidence>
<keyword evidence="1 6" id="KW-0963">Cytoplasm</keyword>
<evidence type="ECO:0000259" key="9">
    <source>
        <dbReference type="Pfam" id="PF06470"/>
    </source>
</evidence>
<evidence type="ECO:0000256" key="2">
    <source>
        <dbReference type="ARBA" id="ARBA00022741"/>
    </source>
</evidence>
<dbReference type="InterPro" id="IPR024704">
    <property type="entry name" value="SMC"/>
</dbReference>
<feature type="coiled-coil region" evidence="6">
    <location>
        <begin position="718"/>
        <end position="836"/>
    </location>
</feature>
<name>A0ABV8MNN8_9NEIS</name>
<evidence type="ECO:0000256" key="5">
    <source>
        <dbReference type="ARBA" id="ARBA00023125"/>
    </source>
</evidence>
<dbReference type="CDD" id="cd03278">
    <property type="entry name" value="ABC_SMC_barmotin"/>
    <property type="match status" value="2"/>
</dbReference>
<comment type="caution">
    <text evidence="10">The sequence shown here is derived from an EMBL/GenBank/DDBJ whole genome shotgun (WGS) entry which is preliminary data.</text>
</comment>
<evidence type="ECO:0000259" key="8">
    <source>
        <dbReference type="Pfam" id="PF02463"/>
    </source>
</evidence>
<comment type="similarity">
    <text evidence="6">Belongs to the SMC family.</text>
</comment>
<dbReference type="EMBL" id="JBHSBU010000001">
    <property type="protein sequence ID" value="MFC4158738.1"/>
    <property type="molecule type" value="Genomic_DNA"/>
</dbReference>
<comment type="domain">
    <text evidence="6">Contains large globular domains required for ATP hydrolysis at each terminus and a third globular domain forming a flexible hinge near the middle of the molecule. These domains are separated by coiled-coil structures.</text>
</comment>
<dbReference type="Pfam" id="PF06470">
    <property type="entry name" value="SMC_hinge"/>
    <property type="match status" value="1"/>
</dbReference>
<dbReference type="InterPro" id="IPR010935">
    <property type="entry name" value="SMC_hinge"/>
</dbReference>
<dbReference type="RefSeq" id="WP_378161741.1">
    <property type="nucleotide sequence ID" value="NZ_JBHSBU010000001.1"/>
</dbReference>
<evidence type="ECO:0000256" key="6">
    <source>
        <dbReference type="HAMAP-Rule" id="MF_01894"/>
    </source>
</evidence>
<dbReference type="InterPro" id="IPR011890">
    <property type="entry name" value="SMC_prok"/>
</dbReference>
<evidence type="ECO:0000313" key="10">
    <source>
        <dbReference type="EMBL" id="MFC4158738.1"/>
    </source>
</evidence>
<feature type="region of interest" description="Disordered" evidence="7">
    <location>
        <begin position="461"/>
        <end position="481"/>
    </location>
</feature>
<keyword evidence="11" id="KW-1185">Reference proteome</keyword>
<comment type="subunit">
    <text evidence="6">Homodimer.</text>
</comment>